<dbReference type="InterPro" id="IPR001841">
    <property type="entry name" value="Znf_RING"/>
</dbReference>
<gene>
    <name evidence="2" type="primary">LOC104591923</name>
</gene>
<protein>
    <submittedName>
        <fullName evidence="2">Probable BOI-related E3 ubiquitin-protein ligase 3 isoform X1</fullName>
    </submittedName>
</protein>
<dbReference type="PROSITE" id="PS50089">
    <property type="entry name" value="ZF_RING_2"/>
    <property type="match status" value="1"/>
</dbReference>
<dbReference type="KEGG" id="nnu:104591923"/>
<dbReference type="eggNOG" id="KOG1100">
    <property type="taxonomic scope" value="Eukaryota"/>
</dbReference>
<reference evidence="2" key="1">
    <citation type="submission" date="2025-08" db="UniProtKB">
        <authorList>
            <consortium name="RefSeq"/>
        </authorList>
    </citation>
    <scope>IDENTIFICATION</scope>
</reference>
<dbReference type="PANTHER" id="PTHR42647:SF72">
    <property type="entry name" value="EF-HAND CALCIUM-BINDING DOMAIN-CONTAINING PROTEIN 4A"/>
    <property type="match status" value="1"/>
</dbReference>
<dbReference type="InterPro" id="IPR013083">
    <property type="entry name" value="Znf_RING/FYVE/PHD"/>
</dbReference>
<dbReference type="PANTHER" id="PTHR42647">
    <property type="entry name" value="SBP (S-RIBONUCLEASE BINDING PROTEIN) FAMILY PROTEIN"/>
    <property type="match status" value="1"/>
</dbReference>
<evidence type="ECO:0000313" key="1">
    <source>
        <dbReference type="Proteomes" id="UP000189703"/>
    </source>
</evidence>
<dbReference type="Proteomes" id="UP000189703">
    <property type="component" value="Unplaced"/>
</dbReference>
<dbReference type="AlphaFoldDB" id="A0A1U7Z7N0"/>
<dbReference type="GeneID" id="104591923"/>
<dbReference type="OMA" id="ASKWSCK"/>
<keyword evidence="1" id="KW-1185">Reference proteome</keyword>
<sequence length="343" mass="39329">MAVQAQYPANAFRNKNNLLQEFQLGSCNHNHNNYEASQQFFNGATVFSGPESELTCNMSASRKRTRYDPTHPLQMQNHDPHFQFDRMNTEASPISTSLQNLSYQDSLRLRIFESNATSTSGRSSYLLHQDLTSQLYRHDVEIDALVRLQNEKLRSILEETAKRHWRSLVSVLEQQVCKRLREKETELDNANRKNAELEVKVRQMMVENQIWFNIARNNEVIVSTLRSGLEQILLQSNTDQHEVAKEGMGDSDEIVGVVADDAVSCCYEVMVEEERVSVAAEKDIKENRELKSRTRCKVCREKEVSVLLLPCRHLCVCKVCESRLSICPVCNSIKNATLQIVMS</sequence>
<dbReference type="CDD" id="cd16649">
    <property type="entry name" value="mRING-HC-C3HC5_CGRF1-like"/>
    <property type="match status" value="1"/>
</dbReference>
<dbReference type="Pfam" id="PF13920">
    <property type="entry name" value="zf-C3HC4_3"/>
    <property type="match status" value="1"/>
</dbReference>
<dbReference type="GO" id="GO:0004842">
    <property type="term" value="F:ubiquitin-protein transferase activity"/>
    <property type="evidence" value="ECO:0000318"/>
    <property type="project" value="GO_Central"/>
</dbReference>
<dbReference type="Gene3D" id="3.30.40.10">
    <property type="entry name" value="Zinc/RING finger domain, C3HC4 (zinc finger)"/>
    <property type="match status" value="1"/>
</dbReference>
<name>A0A1U7Z7N0_NELNU</name>
<evidence type="ECO:0000313" key="2">
    <source>
        <dbReference type="RefSeq" id="XP_010249377.1"/>
    </source>
</evidence>
<dbReference type="FunFam" id="3.30.40.10:FF:000239">
    <property type="entry name" value="probable BOI-related E3 ubiquitin-protein ligase 2"/>
    <property type="match status" value="1"/>
</dbReference>
<dbReference type="OrthoDB" id="1711136at2759"/>
<dbReference type="PIRSF" id="PIRSF036836">
    <property type="entry name" value="RNase_bind_SBP1"/>
    <property type="match status" value="1"/>
</dbReference>
<accession>A0A1U7Z7N0</accession>
<dbReference type="STRING" id="4432.A0A1U7Z7N0"/>
<organism evidence="1 2">
    <name type="scientific">Nelumbo nucifera</name>
    <name type="common">Sacred lotus</name>
    <dbReference type="NCBI Taxonomy" id="4432"/>
    <lineage>
        <taxon>Eukaryota</taxon>
        <taxon>Viridiplantae</taxon>
        <taxon>Streptophyta</taxon>
        <taxon>Embryophyta</taxon>
        <taxon>Tracheophyta</taxon>
        <taxon>Spermatophyta</taxon>
        <taxon>Magnoliopsida</taxon>
        <taxon>Proteales</taxon>
        <taxon>Nelumbonaceae</taxon>
        <taxon>Nelumbo</taxon>
    </lineage>
</organism>
<proteinExistence type="predicted"/>
<dbReference type="RefSeq" id="XP_010249377.1">
    <property type="nucleotide sequence ID" value="XM_010251075.2"/>
</dbReference>